<dbReference type="InterPro" id="IPR003593">
    <property type="entry name" value="AAA+_ATPase"/>
</dbReference>
<feature type="domain" description="Helicase ATP-binding" evidence="9">
    <location>
        <begin position="1399"/>
        <end position="1596"/>
    </location>
</feature>
<dbReference type="GO" id="GO:0004386">
    <property type="term" value="F:helicase activity"/>
    <property type="evidence" value="ECO:0007669"/>
    <property type="project" value="UniProtKB-KW"/>
</dbReference>
<dbReference type="InterPro" id="IPR004179">
    <property type="entry name" value="Sec63-dom"/>
</dbReference>
<feature type="region of interest" description="Disordered" evidence="8">
    <location>
        <begin position="204"/>
        <end position="301"/>
    </location>
</feature>
<evidence type="ECO:0000256" key="7">
    <source>
        <dbReference type="SAM" id="Coils"/>
    </source>
</evidence>
<dbReference type="Pfam" id="PF02889">
    <property type="entry name" value="Sec63"/>
    <property type="match status" value="2"/>
</dbReference>
<dbReference type="PIRSF" id="PIRSF039073">
    <property type="entry name" value="BRR2"/>
    <property type="match status" value="1"/>
</dbReference>
<dbReference type="InterPro" id="IPR036388">
    <property type="entry name" value="WH-like_DNA-bd_sf"/>
</dbReference>
<evidence type="ECO:0000256" key="1">
    <source>
        <dbReference type="ARBA" id="ARBA00022737"/>
    </source>
</evidence>
<dbReference type="SMART" id="SM00973">
    <property type="entry name" value="Sec63"/>
    <property type="match status" value="2"/>
</dbReference>
<dbReference type="SUPFAM" id="SSF46785">
    <property type="entry name" value="Winged helix' DNA-binding domain"/>
    <property type="match status" value="2"/>
</dbReference>
<gene>
    <name evidence="11" type="ordered locus">Bathy13g02140</name>
</gene>
<dbReference type="Proteomes" id="UP000198341">
    <property type="component" value="Chromosome 13"/>
</dbReference>
<evidence type="ECO:0000256" key="3">
    <source>
        <dbReference type="ARBA" id="ARBA00022801"/>
    </source>
</evidence>
<dbReference type="FunFam" id="3.40.50.300:FF:000062">
    <property type="entry name" value="U5 small nuclear ribonucleoprotein helicase"/>
    <property type="match status" value="1"/>
</dbReference>
<feature type="region of interest" description="Disordered" evidence="8">
    <location>
        <begin position="1545"/>
        <end position="1566"/>
    </location>
</feature>
<dbReference type="FunFam" id="3.40.50.300:FF:000254">
    <property type="entry name" value="U5 small nuclear ribonucleoprotein helicase"/>
    <property type="match status" value="1"/>
</dbReference>
<dbReference type="Pfam" id="PF00270">
    <property type="entry name" value="DEAD"/>
    <property type="match status" value="2"/>
</dbReference>
<dbReference type="SUPFAM" id="SSF81296">
    <property type="entry name" value="E set domains"/>
    <property type="match status" value="1"/>
</dbReference>
<dbReference type="GO" id="GO:0005634">
    <property type="term" value="C:nucleus"/>
    <property type="evidence" value="ECO:0007669"/>
    <property type="project" value="TreeGrafter"/>
</dbReference>
<protein>
    <submittedName>
        <fullName evidence="11">Uncharacterized protein</fullName>
    </submittedName>
</protein>
<dbReference type="eggNOG" id="KOG0951">
    <property type="taxonomic scope" value="Eukaryota"/>
</dbReference>
<dbReference type="PROSITE" id="PS51194">
    <property type="entry name" value="HELICASE_CTER"/>
    <property type="match status" value="1"/>
</dbReference>
<keyword evidence="12" id="KW-1185">Reference proteome</keyword>
<sequence length="2267" mass="254770">MGVQDDEKTIGSAAERAARFRQYEYKANASLVLQADKTERRMHEPSGMPESLWGRIDAKAFGDRVKTTNDDKIHAKKKKTKNAIDLKHSQDSDAFATNATHKKRKKTGHKKDVLSSEMNFNSGYKPKTRETRAAYEVLLKSMTEQFGEQPSDVLRGAAEEVLETLKDTSVNEKKRKEEVESLVGELSEEKFAKLVAVGKMITDFTPAGQGEEGNPEYENGENEEMDDDVGVAVEFEESDEDDSDDDDDGDGGNRAELRELRSESEEEDSDDDDDKDEEEEDSDASDDSLGEPKKRHKKQHVIVRPSEIDAYYLQRLISNAFSGSSTATTEEEKENDQTKMSEIAEKALQALEAPDDRSRENELVRLLEYDKFDLVKTLMQNRDVILWCTKLSRAQSETEKQDIENLMSNDSNGALILSEMKATRASARERQENVENKIREEAKKLRLDAQKRREKELGASAHRKVLELDALAFHQGSRLMANAKCELPEGSFRTQKKGYEEVHVPAMKAPPFAENEKLRPIEEIPEWARPAFKGMKSLNRVQSRVYETALLSPENMLLCAPTGAGKTNVAVLTICHEIGKHLDPDTGEIDLTKFKIVYVAPMKALVAEVVGNLSERLKDFGVNVRELTGDVSMSKAEIEDTQIIVSTPEKWDIITRKSGDRAYTQSVSLLIVDEVHLLHDGRGPVLESIIARTIRQVEETRKHVRFVGLSATLPNYDDVAAFARVDHGKGLFVFDNSYRPCPLQSQFIGITVKKPLQRFQLMNEVCYEKVDEQAGQTQVMVFVHSRKETYKTAKALRDMAIENETIGKYVGSDTATAEILRQESENVKSNDLKELLRYGFAIHHAGMVRADRTLVEELFADGHIQVLVSTATLAWGVNLPAHTVIIKGTQVYNPEKGGWDELSFQDVMQMMGRAGRPQFDTFGEGIIITQHTELQYYLSLFNQQLPIESQFVAKLADSLNAEIVLGSIASVDDAVKWLGYTYLFVRMLRNPVLYGVPRSAVEDDPTLSSRRADLVHSAALSLDKAGLIRYDKRGGGLQATDLGRIASQYYVSHGTVKAFHEHLKPQMGDIELCRLFSLAEEFKFVTVRQEEKIELATLAERVPIPVKESIEESTAKINILLQAYISNMSLEGFSLSADMVYITQSAGRLLRCIFEIVLKRGWAQLCEKSLNLCKMAGKKTWSSQTPLRQFKAIPNDILMKIERKDVSWEQYFELTSQEIGELIRFPKMGKAIHKFVHQFPRMDIQAHVQPITRSTLKVDVVLTPDFVWDQRFHSFAQGFWIMVEDNDGEKILHSEYFTLKYQNKDEEHSVSFTVPLLDPIPPQYFIRVTSDAWLGGDTVIPVSFKHLLLPEKFAAPTELLDLQPIPIREAKFGFAKMYSKLPQGDGFKLMNPIQTQTYQALTDSDESVYVSAPAGSGKSICAELAILRAVETHGVENARCVYCAPIDDIAEARYADWKVKFEDTMGIPTCILTGDVATDLKLLERSRVIVSSAKNWDILSRRWKQRKNVQKVKLFIADALHLIGGAHGATIEVACSRMRYVSVQKQREEEEDEEEEGTKKDGKKSAPPIRILGLSASVANAKDLAEWLGVNSKRQFNFAPSARPTPLRLFVRGFDVVNYESRVQAMSRPTYRAIKTHCEKKEPAIVFAPTRKHAKQRALELLSYALNDNDEGYFRNVSSEDENVLEQLSEKIESDAGVKHAMTFGIAVIHEGLSKVEKEALFLAFECNACSLMICEAASVWTLRQKAKLVVVSGTQLYDAGGSSAADYPVVDVLQMTAKCGRPGVDEHGTCVLMCSQPKKAYYSKFLHEPFPVESHLDHFLHDHFNAEIVTRTIETKQDAVDYLTWTYYYRRLTRNPNYYNLTGTSHRHVSDALSELVESTLSDLEVSKCAQIEDDDETGENEISPLNLGMIASYYYAQYTTVELFAASLTAKTKLKGILEIVSGASEFDSVPIRPGEAEIIRRVLNHSPIAMTNRKTNDPHVKTCALLQAHLSRVALPGDLARDLESILPTALRLLLAMVDVISSNGWLSPAMCAMELSQMLTQAMWDKDAGVLQLPHVTKSIALKAKDKDVESVYELLDAEDSVRGDILSDLSKRQLSDVAKAANRYPNVDCEHKVTNASQISTSSTIDVEVNVSREWEFGDSVSLLPPVNCSRYPIPREESWWVVVGDEKDNRLCAIKRVNLVKSSKVKLSFASPSEEGKRKYALYFMCDSYLGADLEFEFDVAVAKGEDEEEEDDSSEEEDEDEDEKDDAGKEKDAPDAVMKD</sequence>
<feature type="coiled-coil region" evidence="7">
    <location>
        <begin position="417"/>
        <end position="448"/>
    </location>
</feature>
<dbReference type="FunFam" id="1.10.3380.10:FF:000002">
    <property type="entry name" value="Activating signal cointegrator 1 complex subunit 3"/>
    <property type="match status" value="1"/>
</dbReference>
<evidence type="ECO:0000259" key="9">
    <source>
        <dbReference type="PROSITE" id="PS51192"/>
    </source>
</evidence>
<dbReference type="SMART" id="SM00490">
    <property type="entry name" value="HELICc"/>
    <property type="match status" value="1"/>
</dbReference>
<dbReference type="FunFam" id="2.60.40.150:FF:000004">
    <property type="entry name" value="RNA helicase, activating signal cointegrator 1"/>
    <property type="match status" value="1"/>
</dbReference>
<dbReference type="Gene3D" id="2.60.40.150">
    <property type="entry name" value="C2 domain"/>
    <property type="match status" value="2"/>
</dbReference>
<keyword evidence="1" id="KW-0677">Repeat</keyword>
<dbReference type="GeneID" id="19012166"/>
<dbReference type="RefSeq" id="XP_007509553.1">
    <property type="nucleotide sequence ID" value="XM_007509491.1"/>
</dbReference>
<dbReference type="Pfam" id="PF21188">
    <property type="entry name" value="BRR2_plug"/>
    <property type="match status" value="1"/>
</dbReference>
<feature type="compositionally biased region" description="Basic and acidic residues" evidence="8">
    <location>
        <begin position="251"/>
        <end position="263"/>
    </location>
</feature>
<dbReference type="FunFam" id="3.40.50.300:FF:000102">
    <property type="entry name" value="RNA helicase, activating signal cointegrator 1"/>
    <property type="match status" value="1"/>
</dbReference>
<dbReference type="PANTHER" id="PTHR47961">
    <property type="entry name" value="DNA POLYMERASE THETA, PUTATIVE (AFU_ORTHOLOGUE AFUA_1G05260)-RELATED"/>
    <property type="match status" value="1"/>
</dbReference>
<keyword evidence="5" id="KW-0067">ATP-binding</keyword>
<dbReference type="Pfam" id="PF18149">
    <property type="entry name" value="Helicase_PWI"/>
    <property type="match status" value="1"/>
</dbReference>
<dbReference type="Gene3D" id="3.40.50.300">
    <property type="entry name" value="P-loop containing nucleotide triphosphate hydrolases"/>
    <property type="match status" value="4"/>
</dbReference>
<keyword evidence="4" id="KW-0347">Helicase</keyword>
<evidence type="ECO:0000256" key="6">
    <source>
        <dbReference type="ARBA" id="ARBA00055371"/>
    </source>
</evidence>
<dbReference type="FunFam" id="1.10.150.20:FF:000004">
    <property type="entry name" value="U5 small nuclear ribonucleoprotein helicase"/>
    <property type="match status" value="1"/>
</dbReference>
<dbReference type="FunFam" id="1.10.10.10:FF:000024">
    <property type="entry name" value="U5 small nuclear ribonucleoprotein helicase"/>
    <property type="match status" value="1"/>
</dbReference>
<dbReference type="Gene3D" id="1.10.3380.10">
    <property type="entry name" value="Sec63 N-terminal domain-like domain"/>
    <property type="match status" value="2"/>
</dbReference>
<dbReference type="InterPro" id="IPR050474">
    <property type="entry name" value="Hel308_SKI2-like"/>
</dbReference>
<reference evidence="11 12" key="1">
    <citation type="submission" date="2011-10" db="EMBL/GenBank/DDBJ databases">
        <authorList>
            <person name="Genoscope - CEA"/>
        </authorList>
    </citation>
    <scope>NUCLEOTIDE SEQUENCE [LARGE SCALE GENOMIC DNA]</scope>
    <source>
        <strain evidence="11 12">RCC 1105</strain>
    </source>
</reference>
<dbReference type="Pfam" id="PF00271">
    <property type="entry name" value="Helicase_C"/>
    <property type="match status" value="1"/>
</dbReference>
<feature type="compositionally biased region" description="Acidic residues" evidence="8">
    <location>
        <begin position="2232"/>
        <end position="2252"/>
    </location>
</feature>
<dbReference type="InterPro" id="IPR001650">
    <property type="entry name" value="Helicase_C-like"/>
</dbReference>
<dbReference type="GO" id="GO:0003676">
    <property type="term" value="F:nucleic acid binding"/>
    <property type="evidence" value="ECO:0007669"/>
    <property type="project" value="InterPro"/>
</dbReference>
<feature type="compositionally biased region" description="Basic and acidic residues" evidence="8">
    <location>
        <begin position="82"/>
        <end position="91"/>
    </location>
</feature>
<feature type="compositionally biased region" description="Acidic residues" evidence="8">
    <location>
        <begin position="213"/>
        <end position="250"/>
    </location>
</feature>
<keyword evidence="7" id="KW-0175">Coiled coil</keyword>
<dbReference type="InterPro" id="IPR041094">
    <property type="entry name" value="Brr2_helicase_PWI"/>
</dbReference>
<dbReference type="GO" id="GO:0006397">
    <property type="term" value="P:mRNA processing"/>
    <property type="evidence" value="ECO:0007669"/>
    <property type="project" value="UniProtKB-ARBA"/>
</dbReference>
<proteinExistence type="predicted"/>
<feature type="compositionally biased region" description="Acidic residues" evidence="8">
    <location>
        <begin position="264"/>
        <end position="289"/>
    </location>
</feature>
<evidence type="ECO:0000313" key="12">
    <source>
        <dbReference type="Proteomes" id="UP000198341"/>
    </source>
</evidence>
<comment type="function">
    <text evidence="6">RNA helicase that plays an essential role in pre-mRNA splicing as component of the U5 snRNP and U4/U6-U5 tri-snRNP complexes. Involved in spliceosome assembly, activation and disassembly.</text>
</comment>
<evidence type="ECO:0000313" key="11">
    <source>
        <dbReference type="EMBL" id="CCO19356.1"/>
    </source>
</evidence>
<dbReference type="Pfam" id="PF23445">
    <property type="entry name" value="WHD_SNRNP200"/>
    <property type="match status" value="2"/>
</dbReference>
<dbReference type="InterPro" id="IPR035892">
    <property type="entry name" value="C2_domain_sf"/>
</dbReference>
<dbReference type="STRING" id="41875.K8EMU5"/>
<evidence type="ECO:0000256" key="2">
    <source>
        <dbReference type="ARBA" id="ARBA00022741"/>
    </source>
</evidence>
<dbReference type="Gene3D" id="1.10.150.20">
    <property type="entry name" value="5' to 3' exonuclease, C-terminal subdomain"/>
    <property type="match status" value="2"/>
</dbReference>
<keyword evidence="3" id="KW-0378">Hydrolase</keyword>
<dbReference type="CDD" id="cd18795">
    <property type="entry name" value="SF2_C_Ski2"/>
    <property type="match status" value="1"/>
</dbReference>
<dbReference type="InterPro" id="IPR014756">
    <property type="entry name" value="Ig_E-set"/>
</dbReference>
<dbReference type="Gene3D" id="1.10.10.10">
    <property type="entry name" value="Winged helix-like DNA-binding domain superfamily/Winged helix DNA-binding domain"/>
    <property type="match status" value="2"/>
</dbReference>
<dbReference type="InterPro" id="IPR027417">
    <property type="entry name" value="P-loop_NTPase"/>
</dbReference>
<feature type="region of interest" description="Disordered" evidence="8">
    <location>
        <begin position="36"/>
        <end position="55"/>
    </location>
</feature>
<dbReference type="InterPro" id="IPR036390">
    <property type="entry name" value="WH_DNA-bd_sf"/>
</dbReference>
<dbReference type="SUPFAM" id="SSF52540">
    <property type="entry name" value="P-loop containing nucleoside triphosphate hydrolases"/>
    <property type="match status" value="4"/>
</dbReference>
<dbReference type="InterPro" id="IPR048863">
    <property type="entry name" value="BRR2_plug"/>
</dbReference>
<dbReference type="FunFam" id="1.10.3380.10:FF:000001">
    <property type="entry name" value="U5 small nuclear ribonucleoprotein helicase"/>
    <property type="match status" value="1"/>
</dbReference>
<dbReference type="InterPro" id="IPR011545">
    <property type="entry name" value="DEAD/DEAH_box_helicase_dom"/>
</dbReference>
<feature type="region of interest" description="Disordered" evidence="8">
    <location>
        <begin position="66"/>
        <end position="127"/>
    </location>
</feature>
<dbReference type="SMART" id="SM00487">
    <property type="entry name" value="DEXDc"/>
    <property type="match status" value="2"/>
</dbReference>
<dbReference type="EMBL" id="FO082266">
    <property type="protein sequence ID" value="CCO19356.1"/>
    <property type="molecule type" value="Genomic_DNA"/>
</dbReference>
<organism evidence="11 12">
    <name type="scientific">Bathycoccus prasinos</name>
    <dbReference type="NCBI Taxonomy" id="41875"/>
    <lineage>
        <taxon>Eukaryota</taxon>
        <taxon>Viridiplantae</taxon>
        <taxon>Chlorophyta</taxon>
        <taxon>Mamiellophyceae</taxon>
        <taxon>Mamiellales</taxon>
        <taxon>Bathycoccaceae</taxon>
        <taxon>Bathycoccus</taxon>
    </lineage>
</organism>
<dbReference type="KEGG" id="bpg:Bathy13g02140"/>
<evidence type="ECO:0000256" key="5">
    <source>
        <dbReference type="ARBA" id="ARBA00022840"/>
    </source>
</evidence>
<feature type="region of interest" description="Disordered" evidence="8">
    <location>
        <begin position="2227"/>
        <end position="2267"/>
    </location>
</feature>
<evidence type="ECO:0000259" key="10">
    <source>
        <dbReference type="PROSITE" id="PS51194"/>
    </source>
</evidence>
<feature type="domain" description="Helicase C-terminal" evidence="10">
    <location>
        <begin position="757"/>
        <end position="979"/>
    </location>
</feature>
<dbReference type="InterPro" id="IPR014001">
    <property type="entry name" value="Helicase_ATP-bd"/>
</dbReference>
<dbReference type="InterPro" id="IPR057842">
    <property type="entry name" value="WH_MER3"/>
</dbReference>
<feature type="compositionally biased region" description="Basic residues" evidence="8">
    <location>
        <begin position="100"/>
        <end position="109"/>
    </location>
</feature>
<feature type="compositionally biased region" description="Basic and acidic residues" evidence="8">
    <location>
        <begin position="2253"/>
        <end position="2267"/>
    </location>
</feature>
<keyword evidence="2" id="KW-0547">Nucleotide-binding</keyword>
<accession>K8EMU5</accession>
<dbReference type="CDD" id="cd18019">
    <property type="entry name" value="DEXHc_Brr2_1"/>
    <property type="match status" value="1"/>
</dbReference>
<evidence type="ECO:0000256" key="4">
    <source>
        <dbReference type="ARBA" id="ARBA00022806"/>
    </source>
</evidence>
<dbReference type="GO" id="GO:0032991">
    <property type="term" value="C:protein-containing complex"/>
    <property type="evidence" value="ECO:0007669"/>
    <property type="project" value="UniProtKB-ARBA"/>
</dbReference>
<feature type="domain" description="Helicase ATP-binding" evidence="9">
    <location>
        <begin position="547"/>
        <end position="731"/>
    </location>
</feature>
<dbReference type="GO" id="GO:0016787">
    <property type="term" value="F:hydrolase activity"/>
    <property type="evidence" value="ECO:0007669"/>
    <property type="project" value="UniProtKB-KW"/>
</dbReference>
<dbReference type="FunFam" id="1.10.10.10:FF:000012">
    <property type="entry name" value="U5 small nuclear ribonucleoprotein helicase"/>
    <property type="match status" value="1"/>
</dbReference>
<dbReference type="GO" id="GO:0005524">
    <property type="term" value="F:ATP binding"/>
    <property type="evidence" value="ECO:0007669"/>
    <property type="project" value="UniProtKB-KW"/>
</dbReference>
<dbReference type="PANTHER" id="PTHR47961:SF4">
    <property type="entry name" value="ACTIVATING SIGNAL COINTEGRATOR 1 COMPLEX SUBUNIT 3"/>
    <property type="match status" value="1"/>
</dbReference>
<dbReference type="OrthoDB" id="5575at2759"/>
<dbReference type="SUPFAM" id="SSF158702">
    <property type="entry name" value="Sec63 N-terminal domain-like"/>
    <property type="match status" value="2"/>
</dbReference>
<name>K8EMU5_9CHLO</name>
<dbReference type="PROSITE" id="PS51192">
    <property type="entry name" value="HELICASE_ATP_BIND_1"/>
    <property type="match status" value="2"/>
</dbReference>
<evidence type="ECO:0000256" key="8">
    <source>
        <dbReference type="SAM" id="MobiDB-lite"/>
    </source>
</evidence>
<dbReference type="SMART" id="SM00382">
    <property type="entry name" value="AAA"/>
    <property type="match status" value="1"/>
</dbReference>